<keyword evidence="2" id="KW-0732">Signal</keyword>
<dbReference type="GO" id="GO:0006680">
    <property type="term" value="P:glucosylceramide catabolic process"/>
    <property type="evidence" value="ECO:0007669"/>
    <property type="project" value="TreeGrafter"/>
</dbReference>
<evidence type="ECO:0000259" key="7">
    <source>
        <dbReference type="Pfam" id="PF17189"/>
    </source>
</evidence>
<comment type="similarity">
    <text evidence="1 4">Belongs to the glycosyl hydrolase 30 family.</text>
</comment>
<dbReference type="AlphaFoldDB" id="A0A2N9LVV4"/>
<evidence type="ECO:0000256" key="5">
    <source>
        <dbReference type="SAM" id="MobiDB-lite"/>
    </source>
</evidence>
<dbReference type="Proteomes" id="UP000239735">
    <property type="component" value="Unassembled WGS sequence"/>
</dbReference>
<keyword evidence="3 4" id="KW-0378">Hydrolase</keyword>
<dbReference type="InterPro" id="IPR019546">
    <property type="entry name" value="TAT_signal_bac_arc"/>
</dbReference>
<dbReference type="InterPro" id="IPR033452">
    <property type="entry name" value="GH30_C"/>
</dbReference>
<dbReference type="Gene3D" id="3.20.20.80">
    <property type="entry name" value="Glycosidases"/>
    <property type="match status" value="1"/>
</dbReference>
<dbReference type="InterPro" id="IPR017853">
    <property type="entry name" value="GH"/>
</dbReference>
<feature type="domain" description="Glycosyl hydrolase family 30 beta sandwich" evidence="7">
    <location>
        <begin position="436"/>
        <end position="494"/>
    </location>
</feature>
<gene>
    <name evidence="8" type="ORF">SBA5_590054</name>
</gene>
<dbReference type="EMBL" id="OKRB01000118">
    <property type="protein sequence ID" value="SPE27356.1"/>
    <property type="molecule type" value="Genomic_DNA"/>
</dbReference>
<feature type="compositionally biased region" description="Basic and acidic residues" evidence="5">
    <location>
        <begin position="340"/>
        <end position="354"/>
    </location>
</feature>
<dbReference type="InterPro" id="IPR006311">
    <property type="entry name" value="TAT_signal"/>
</dbReference>
<dbReference type="SUPFAM" id="SSF51445">
    <property type="entry name" value="(Trans)glycosidases"/>
    <property type="match status" value="1"/>
</dbReference>
<dbReference type="OrthoDB" id="9806701at2"/>
<dbReference type="PANTHER" id="PTHR11069">
    <property type="entry name" value="GLUCOSYLCERAMIDASE"/>
    <property type="match status" value="1"/>
</dbReference>
<sequence>MPNANRRDFLKLAAAVGGALVVKEGKPLYAESQIAPGPVRAWRTTPQEKFQPIQSPPQWESGEELSPLAIYLEPATTYQEILGFGGAFTDTSSYLLHLMEPDARHAFLSDLYGPTGLRLSVGRTCIGTSDYSTKMYSYDDTPEPDPELKHFSIEQDQAWIVPTLREAQQINPDLYLFSCVWSPPGWMKSGGSMLGGCMKERWFAAHAQYFVKFLQAYADAGIKVKAVTINNEVDTDQDGHFPATIWAQQHEMVFAALNLGPALEAASLDTKIWILDHNYNLWGRVADELSNPQVSKYVDGVAWHSYAGTPDAMTRIHEMFPDKHMYFTEGGPPANLFGPSEERHPGQRPRRDDSSFGTDWTRWSSSFTGMLRNWARCICVWNLLLDENGRPDITNPPRPMRRGGLVSIDSKTKELTYSGNYYAFPHYSKLIQRGARVFASSGDLSGVDHIAAENPDNSRVLVLTNSNNAEQHVQCRLGDQILKVALPSDSITSFVW</sequence>
<dbReference type="GO" id="GO:0004348">
    <property type="term" value="F:glucosylceramidase activity"/>
    <property type="evidence" value="ECO:0007669"/>
    <property type="project" value="InterPro"/>
</dbReference>
<name>A0A2N9LVV4_9BACT</name>
<dbReference type="InterPro" id="IPR013780">
    <property type="entry name" value="Glyco_hydro_b"/>
</dbReference>
<dbReference type="InterPro" id="IPR001139">
    <property type="entry name" value="Glyco_hydro_30"/>
</dbReference>
<organism evidence="8 9">
    <name type="scientific">Candidatus Sulfuritelmatomonas gaucii</name>
    <dbReference type="NCBI Taxonomy" id="2043161"/>
    <lineage>
        <taxon>Bacteria</taxon>
        <taxon>Pseudomonadati</taxon>
        <taxon>Acidobacteriota</taxon>
        <taxon>Terriglobia</taxon>
        <taxon>Terriglobales</taxon>
        <taxon>Acidobacteriaceae</taxon>
        <taxon>Candidatus Sulfuritelmatomonas</taxon>
    </lineage>
</organism>
<dbReference type="PRINTS" id="PR00843">
    <property type="entry name" value="GLHYDRLASE30"/>
</dbReference>
<evidence type="ECO:0000259" key="6">
    <source>
        <dbReference type="Pfam" id="PF02055"/>
    </source>
</evidence>
<dbReference type="NCBIfam" id="TIGR01409">
    <property type="entry name" value="TAT_signal_seq"/>
    <property type="match status" value="1"/>
</dbReference>
<dbReference type="Gene3D" id="2.60.40.1180">
    <property type="entry name" value="Golgi alpha-mannosidase II"/>
    <property type="match status" value="1"/>
</dbReference>
<evidence type="ECO:0000256" key="1">
    <source>
        <dbReference type="ARBA" id="ARBA00005382"/>
    </source>
</evidence>
<dbReference type="Pfam" id="PF17189">
    <property type="entry name" value="Glyco_hydro_30C"/>
    <property type="match status" value="1"/>
</dbReference>
<accession>A0A2N9LVV4</accession>
<reference evidence="9" key="1">
    <citation type="submission" date="2018-02" db="EMBL/GenBank/DDBJ databases">
        <authorList>
            <person name="Hausmann B."/>
        </authorList>
    </citation>
    <scope>NUCLEOTIDE SEQUENCE [LARGE SCALE GENOMIC DNA]</scope>
    <source>
        <strain evidence="9">Peat soil MAG SbA5</strain>
    </source>
</reference>
<feature type="domain" description="Glycosyl hydrolase family 30 TIM-barrel" evidence="6">
    <location>
        <begin position="81"/>
        <end position="394"/>
    </location>
</feature>
<evidence type="ECO:0000256" key="4">
    <source>
        <dbReference type="RuleBase" id="RU361188"/>
    </source>
</evidence>
<evidence type="ECO:0000313" key="9">
    <source>
        <dbReference type="Proteomes" id="UP000239735"/>
    </source>
</evidence>
<keyword evidence="4" id="KW-0326">Glycosidase</keyword>
<dbReference type="PANTHER" id="PTHR11069:SF23">
    <property type="entry name" value="LYSOSOMAL ACID GLUCOSYLCERAMIDASE"/>
    <property type="match status" value="1"/>
</dbReference>
<evidence type="ECO:0000256" key="3">
    <source>
        <dbReference type="ARBA" id="ARBA00022801"/>
    </source>
</evidence>
<dbReference type="PROSITE" id="PS51318">
    <property type="entry name" value="TAT"/>
    <property type="match status" value="1"/>
</dbReference>
<dbReference type="Pfam" id="PF02055">
    <property type="entry name" value="Glyco_hydro_30"/>
    <property type="match status" value="1"/>
</dbReference>
<evidence type="ECO:0000256" key="2">
    <source>
        <dbReference type="ARBA" id="ARBA00022729"/>
    </source>
</evidence>
<dbReference type="InterPro" id="IPR033453">
    <property type="entry name" value="Glyco_hydro_30_TIM-barrel"/>
</dbReference>
<proteinExistence type="inferred from homology"/>
<dbReference type="GO" id="GO:0016020">
    <property type="term" value="C:membrane"/>
    <property type="evidence" value="ECO:0007669"/>
    <property type="project" value="GOC"/>
</dbReference>
<evidence type="ECO:0000313" key="8">
    <source>
        <dbReference type="EMBL" id="SPE27356.1"/>
    </source>
</evidence>
<protein>
    <submittedName>
        <fullName evidence="8">Putative O-glycosyl hydrolase</fullName>
    </submittedName>
</protein>
<feature type="region of interest" description="Disordered" evidence="5">
    <location>
        <begin position="334"/>
        <end position="357"/>
    </location>
</feature>